<evidence type="ECO:0000313" key="3">
    <source>
        <dbReference type="EMBL" id="CAG9128822.1"/>
    </source>
</evidence>
<feature type="transmembrane region" description="Helical" evidence="1">
    <location>
        <begin position="96"/>
        <end position="121"/>
    </location>
</feature>
<feature type="transmembrane region" description="Helical" evidence="1">
    <location>
        <begin position="52"/>
        <end position="76"/>
    </location>
</feature>
<reference evidence="3" key="2">
    <citation type="submission" date="2020-08" db="EMBL/GenBank/DDBJ databases">
        <authorList>
            <person name="Kikuchi T."/>
        </authorList>
    </citation>
    <scope>NUCLEOTIDE SEQUENCE</scope>
    <source>
        <strain evidence="2">Ka4C1</strain>
    </source>
</reference>
<dbReference type="WBParaSite" id="BXY_0082400.1">
    <property type="protein sequence ID" value="BXY_0082400.1"/>
    <property type="gene ID" value="BXY_0082400"/>
</dbReference>
<keyword evidence="1" id="KW-1133">Transmembrane helix</keyword>
<reference evidence="6" key="1">
    <citation type="submission" date="2016-11" db="UniProtKB">
        <authorList>
            <consortium name="WormBaseParasite"/>
        </authorList>
    </citation>
    <scope>IDENTIFICATION</scope>
</reference>
<dbReference type="EMBL" id="CAJFDI010000006">
    <property type="protein sequence ID" value="CAD5233558.1"/>
    <property type="molecule type" value="Genomic_DNA"/>
</dbReference>
<dbReference type="EMBL" id="CAJFCV020000006">
    <property type="protein sequence ID" value="CAG9128822.1"/>
    <property type="molecule type" value="Genomic_DNA"/>
</dbReference>
<proteinExistence type="predicted"/>
<gene>
    <name evidence="2" type="ORF">BXYJ_LOCUS13649</name>
</gene>
<dbReference type="OrthoDB" id="5888220at2759"/>
<keyword evidence="5" id="KW-1185">Reference proteome</keyword>
<evidence type="ECO:0000313" key="5">
    <source>
        <dbReference type="Proteomes" id="UP000659654"/>
    </source>
</evidence>
<name>A0A1I7RJE2_BURXY</name>
<dbReference type="Proteomes" id="UP000659654">
    <property type="component" value="Unassembled WGS sequence"/>
</dbReference>
<evidence type="ECO:0000256" key="1">
    <source>
        <dbReference type="SAM" id="Phobius"/>
    </source>
</evidence>
<dbReference type="Proteomes" id="UP000095284">
    <property type="component" value="Unplaced"/>
</dbReference>
<dbReference type="Pfam" id="PF10326">
    <property type="entry name" value="7TM_GPCR_Str"/>
    <property type="match status" value="1"/>
</dbReference>
<protein>
    <submittedName>
        <fullName evidence="2">(pine wood nematode) hypothetical protein</fullName>
    </submittedName>
</protein>
<keyword evidence="1" id="KW-0812">Transmembrane</keyword>
<organism evidence="4 6">
    <name type="scientific">Bursaphelenchus xylophilus</name>
    <name type="common">Pinewood nematode worm</name>
    <name type="synonym">Aphelenchoides xylophilus</name>
    <dbReference type="NCBI Taxonomy" id="6326"/>
    <lineage>
        <taxon>Eukaryota</taxon>
        <taxon>Metazoa</taxon>
        <taxon>Ecdysozoa</taxon>
        <taxon>Nematoda</taxon>
        <taxon>Chromadorea</taxon>
        <taxon>Rhabditida</taxon>
        <taxon>Tylenchina</taxon>
        <taxon>Tylenchomorpha</taxon>
        <taxon>Aphelenchoidea</taxon>
        <taxon>Aphelenchoididae</taxon>
        <taxon>Bursaphelenchus</taxon>
    </lineage>
</organism>
<dbReference type="InterPro" id="IPR019428">
    <property type="entry name" value="7TM_GPCR_serpentine_rcpt_Str"/>
</dbReference>
<dbReference type="Proteomes" id="UP000582659">
    <property type="component" value="Unassembled WGS sequence"/>
</dbReference>
<accession>A0A1I7RJE2</accession>
<feature type="transmembrane region" description="Helical" evidence="1">
    <location>
        <begin position="20"/>
        <end position="40"/>
    </location>
</feature>
<feature type="transmembrane region" description="Helical" evidence="1">
    <location>
        <begin position="243"/>
        <end position="264"/>
    </location>
</feature>
<evidence type="ECO:0000313" key="4">
    <source>
        <dbReference type="Proteomes" id="UP000095284"/>
    </source>
</evidence>
<dbReference type="AlphaFoldDB" id="A0A1I7RJE2"/>
<evidence type="ECO:0000313" key="2">
    <source>
        <dbReference type="EMBL" id="CAD5233558.1"/>
    </source>
</evidence>
<feature type="transmembrane region" description="Helical" evidence="1">
    <location>
        <begin position="141"/>
        <end position="159"/>
    </location>
</feature>
<evidence type="ECO:0000313" key="6">
    <source>
        <dbReference type="WBParaSite" id="BXY_0082400.1"/>
    </source>
</evidence>
<feature type="transmembrane region" description="Helical" evidence="1">
    <location>
        <begin position="201"/>
        <end position="222"/>
    </location>
</feature>
<keyword evidence="1" id="KW-0472">Membrane</keyword>
<feature type="transmembrane region" description="Helical" evidence="1">
    <location>
        <begin position="276"/>
        <end position="300"/>
    </location>
</feature>
<sequence>MDSYISVLPSEQVRRCCTVFNVIICIINVQLYLLSTAIIINCSGRTVGAYKWYTIWSFTNSNLIILFCTCLEPELLINYSPNVARGLAEYLEMPHLAMLLQVCAYVFFEINVLVMPCRFIFRYAQNTDQHHIVRFMSKKEWLCVPPALMIIFMIKGLYINRTAIEDGDQFKKEFASNDTALADYVKSHVVMYVKAYKTDVFYQNVVFPSTLIIAFICTLKCYTFQASHRASFSTRTSKLYSRLILGLALEQIILIFYIFIPIISVKCLLPKSQRHIGMFIVERILFAYPSVITLFTLLFYRQYRVALKNFLFNLRTQVSPLINPKRGKIGAIQEEISMVYRGFDIPLYTTVWMRWIDDAAKNHGLRWSDLTLAGQWKPR</sequence>